<organism evidence="3 4">
    <name type="scientific">Roseiterribacter gracilis</name>
    <dbReference type="NCBI Taxonomy" id="2812848"/>
    <lineage>
        <taxon>Bacteria</taxon>
        <taxon>Pseudomonadati</taxon>
        <taxon>Pseudomonadota</taxon>
        <taxon>Alphaproteobacteria</taxon>
        <taxon>Rhodospirillales</taxon>
        <taxon>Roseiterribacteraceae</taxon>
        <taxon>Roseiterribacter</taxon>
    </lineage>
</organism>
<sequence length="241" mass="25294">MAMVAAMLVRPTLLRIVAAALLAPAVAFAAEEPGKLTSTTSPAPPMGVLSSSPDRLPTQGQSTSSQVTPARPPVRRLSPSEIYARDHARRAPAAAPSFATVRPPMRKPLPGEGPDNPSPKDAKAAKEAAAAPKPAKAEKPAAAPALDGFLAEKPEPKAPVAKAKVVKKKTTTTTVTAGLPPGPAPIPELIVRPATPAQIYERAAAQYRSLRSRDLEMVRHLMPSQQYEAKLAAIEASYHPQ</sequence>
<gene>
    <name evidence="3" type="ORF">TMPK1_07030</name>
</gene>
<evidence type="ECO:0000256" key="2">
    <source>
        <dbReference type="SAM" id="SignalP"/>
    </source>
</evidence>
<feature type="region of interest" description="Disordered" evidence="1">
    <location>
        <begin position="158"/>
        <end position="188"/>
    </location>
</feature>
<evidence type="ECO:0000256" key="1">
    <source>
        <dbReference type="SAM" id="MobiDB-lite"/>
    </source>
</evidence>
<evidence type="ECO:0000313" key="3">
    <source>
        <dbReference type="EMBL" id="GIL38466.1"/>
    </source>
</evidence>
<name>A0A8S8XBD0_9PROT</name>
<keyword evidence="2" id="KW-0732">Signal</keyword>
<protein>
    <submittedName>
        <fullName evidence="3">Uncharacterized protein</fullName>
    </submittedName>
</protein>
<dbReference type="EMBL" id="BOPV01000001">
    <property type="protein sequence ID" value="GIL38466.1"/>
    <property type="molecule type" value="Genomic_DNA"/>
</dbReference>
<feature type="region of interest" description="Disordered" evidence="1">
    <location>
        <begin position="35"/>
        <end position="144"/>
    </location>
</feature>
<proteinExistence type="predicted"/>
<reference evidence="3" key="1">
    <citation type="submission" date="2021-02" db="EMBL/GenBank/DDBJ databases">
        <title>Genome sequence of Rhodospirillales sp. strain TMPK1 isolated from soil.</title>
        <authorList>
            <person name="Nakai R."/>
            <person name="Kusada H."/>
            <person name="Tamaki H."/>
        </authorList>
    </citation>
    <scope>NUCLEOTIDE SEQUENCE</scope>
    <source>
        <strain evidence="3">TMPK1</strain>
    </source>
</reference>
<evidence type="ECO:0000313" key="4">
    <source>
        <dbReference type="Proteomes" id="UP000681075"/>
    </source>
</evidence>
<accession>A0A8S8XBD0</accession>
<feature type="compositionally biased region" description="Polar residues" evidence="1">
    <location>
        <begin position="49"/>
        <end position="68"/>
    </location>
</feature>
<feature type="signal peptide" evidence="2">
    <location>
        <begin position="1"/>
        <end position="29"/>
    </location>
</feature>
<feature type="chain" id="PRO_5035715474" evidence="2">
    <location>
        <begin position="30"/>
        <end position="241"/>
    </location>
</feature>
<feature type="compositionally biased region" description="Low complexity" evidence="1">
    <location>
        <begin position="127"/>
        <end position="144"/>
    </location>
</feature>
<keyword evidence="4" id="KW-1185">Reference proteome</keyword>
<dbReference type="RefSeq" id="WP_420241495.1">
    <property type="nucleotide sequence ID" value="NZ_BOPV01000001.1"/>
</dbReference>
<dbReference type="AlphaFoldDB" id="A0A8S8XBD0"/>
<dbReference type="Proteomes" id="UP000681075">
    <property type="component" value="Unassembled WGS sequence"/>
</dbReference>
<comment type="caution">
    <text evidence="3">The sequence shown here is derived from an EMBL/GenBank/DDBJ whole genome shotgun (WGS) entry which is preliminary data.</text>
</comment>